<sequence length="151" mass="17035">MEDPEIEVTATEIAETRDYKGRSKAKERDTEKTLERATHTHTHTSTSFHLAVHAQQYQMQQGEKAFGDVDNDKGDEEDVNFISGIGFQNQRSGNQSGNINFHSNGQRGNYNQSSQYQKSYCNNYNNNNTTFGSSSYQNPPLETQESKIEGA</sequence>
<name>A0ABQ7B3K0_BRACR</name>
<dbReference type="EMBL" id="QGKV02001556">
    <property type="protein sequence ID" value="KAF3520766.1"/>
    <property type="molecule type" value="Genomic_DNA"/>
</dbReference>
<gene>
    <name evidence="2" type="ORF">DY000_02060214</name>
</gene>
<dbReference type="Proteomes" id="UP000266723">
    <property type="component" value="Unassembled WGS sequence"/>
</dbReference>
<feature type="region of interest" description="Disordered" evidence="1">
    <location>
        <begin position="87"/>
        <end position="151"/>
    </location>
</feature>
<accession>A0ABQ7B3K0</accession>
<feature type="region of interest" description="Disordered" evidence="1">
    <location>
        <begin position="1"/>
        <end position="47"/>
    </location>
</feature>
<proteinExistence type="predicted"/>
<comment type="caution">
    <text evidence="2">The sequence shown here is derived from an EMBL/GenBank/DDBJ whole genome shotgun (WGS) entry which is preliminary data.</text>
</comment>
<reference evidence="2 3" key="1">
    <citation type="journal article" date="2020" name="BMC Genomics">
        <title>Intraspecific diversification of the crop wild relative Brassica cretica Lam. using demographic model selection.</title>
        <authorList>
            <person name="Kioukis A."/>
            <person name="Michalopoulou V.A."/>
            <person name="Briers L."/>
            <person name="Pirintsos S."/>
            <person name="Studholme D.J."/>
            <person name="Pavlidis P."/>
            <person name="Sarris P.F."/>
        </authorList>
    </citation>
    <scope>NUCLEOTIDE SEQUENCE [LARGE SCALE GENOMIC DNA]</scope>
    <source>
        <strain evidence="3">cv. PFS-1207/04</strain>
    </source>
</reference>
<evidence type="ECO:0000313" key="2">
    <source>
        <dbReference type="EMBL" id="KAF3520766.1"/>
    </source>
</evidence>
<evidence type="ECO:0000313" key="3">
    <source>
        <dbReference type="Proteomes" id="UP000266723"/>
    </source>
</evidence>
<feature type="compositionally biased region" description="Low complexity" evidence="1">
    <location>
        <begin position="109"/>
        <end position="128"/>
    </location>
</feature>
<evidence type="ECO:0000256" key="1">
    <source>
        <dbReference type="SAM" id="MobiDB-lite"/>
    </source>
</evidence>
<feature type="compositionally biased region" description="Polar residues" evidence="1">
    <location>
        <begin position="87"/>
        <end position="108"/>
    </location>
</feature>
<feature type="compositionally biased region" description="Basic and acidic residues" evidence="1">
    <location>
        <begin position="14"/>
        <end position="38"/>
    </location>
</feature>
<feature type="compositionally biased region" description="Polar residues" evidence="1">
    <location>
        <begin position="129"/>
        <end position="143"/>
    </location>
</feature>
<protein>
    <submittedName>
        <fullName evidence="2">Uncharacterized protein</fullName>
    </submittedName>
</protein>
<keyword evidence="3" id="KW-1185">Reference proteome</keyword>
<organism evidence="2 3">
    <name type="scientific">Brassica cretica</name>
    <name type="common">Mustard</name>
    <dbReference type="NCBI Taxonomy" id="69181"/>
    <lineage>
        <taxon>Eukaryota</taxon>
        <taxon>Viridiplantae</taxon>
        <taxon>Streptophyta</taxon>
        <taxon>Embryophyta</taxon>
        <taxon>Tracheophyta</taxon>
        <taxon>Spermatophyta</taxon>
        <taxon>Magnoliopsida</taxon>
        <taxon>eudicotyledons</taxon>
        <taxon>Gunneridae</taxon>
        <taxon>Pentapetalae</taxon>
        <taxon>rosids</taxon>
        <taxon>malvids</taxon>
        <taxon>Brassicales</taxon>
        <taxon>Brassicaceae</taxon>
        <taxon>Brassiceae</taxon>
        <taxon>Brassica</taxon>
    </lineage>
</organism>